<feature type="compositionally biased region" description="Basic and acidic residues" evidence="10">
    <location>
        <begin position="32"/>
        <end position="45"/>
    </location>
</feature>
<dbReference type="AlphaFoldDB" id="A0AAW1NF12"/>
<dbReference type="GO" id="GO:0008381">
    <property type="term" value="F:mechanosensitive monoatomic ion channel activity"/>
    <property type="evidence" value="ECO:0007669"/>
    <property type="project" value="TreeGrafter"/>
</dbReference>
<evidence type="ECO:0000313" key="13">
    <source>
        <dbReference type="EMBL" id="KAK9755118.1"/>
    </source>
</evidence>
<dbReference type="Proteomes" id="UP001443914">
    <property type="component" value="Unassembled WGS sequence"/>
</dbReference>
<feature type="region of interest" description="Disordered" evidence="10">
    <location>
        <begin position="530"/>
        <end position="556"/>
    </location>
</feature>
<evidence type="ECO:0000256" key="11">
    <source>
        <dbReference type="SAM" id="Phobius"/>
    </source>
</evidence>
<reference evidence="13" key="1">
    <citation type="submission" date="2024-03" db="EMBL/GenBank/DDBJ databases">
        <title>WGS assembly of Saponaria officinalis var. Norfolk2.</title>
        <authorList>
            <person name="Jenkins J."/>
            <person name="Shu S."/>
            <person name="Grimwood J."/>
            <person name="Barry K."/>
            <person name="Goodstein D."/>
            <person name="Schmutz J."/>
            <person name="Leebens-Mack J."/>
            <person name="Osbourn A."/>
        </authorList>
    </citation>
    <scope>NUCLEOTIDE SEQUENCE [LARGE SCALE GENOMIC DNA]</scope>
    <source>
        <strain evidence="13">JIC</strain>
    </source>
</reference>
<feature type="compositionally biased region" description="Low complexity" evidence="10">
    <location>
        <begin position="8"/>
        <end position="24"/>
    </location>
</feature>
<evidence type="ECO:0000256" key="6">
    <source>
        <dbReference type="ARBA" id="ARBA00023065"/>
    </source>
</evidence>
<comment type="similarity">
    <text evidence="2 9">Belongs to the MscS (TC 1.A.23) family.</text>
</comment>
<dbReference type="PANTHER" id="PTHR31618">
    <property type="entry name" value="MECHANOSENSITIVE ION CHANNEL PROTEIN 5"/>
    <property type="match status" value="1"/>
</dbReference>
<dbReference type="GO" id="GO:0005886">
    <property type="term" value="C:plasma membrane"/>
    <property type="evidence" value="ECO:0007669"/>
    <property type="project" value="UniProtKB-UniRule"/>
</dbReference>
<protein>
    <recommendedName>
        <fullName evidence="9">Mechanosensitive ion channel protein</fullName>
    </recommendedName>
</protein>
<feature type="transmembrane region" description="Helical" evidence="11">
    <location>
        <begin position="295"/>
        <end position="319"/>
    </location>
</feature>
<dbReference type="EMBL" id="JBDFQZ010000001">
    <property type="protein sequence ID" value="KAK9755118.1"/>
    <property type="molecule type" value="Genomic_DNA"/>
</dbReference>
<feature type="domain" description="Mechanosensitive ion channel MscS" evidence="12">
    <location>
        <begin position="751"/>
        <end position="808"/>
    </location>
</feature>
<evidence type="ECO:0000259" key="12">
    <source>
        <dbReference type="Pfam" id="PF00924"/>
    </source>
</evidence>
<dbReference type="PIRSF" id="PIRSF017209">
    <property type="entry name" value="Memb_At2g17000_prd"/>
    <property type="match status" value="1"/>
</dbReference>
<dbReference type="PANTHER" id="PTHR31618:SF1">
    <property type="entry name" value="EF-HAND DOMAIN-CONTAINING PROTEIN"/>
    <property type="match status" value="1"/>
</dbReference>
<evidence type="ECO:0000256" key="8">
    <source>
        <dbReference type="ARBA" id="ARBA00023303"/>
    </source>
</evidence>
<gene>
    <name evidence="13" type="ORF">RND81_01G003500</name>
</gene>
<feature type="region of interest" description="Disordered" evidence="10">
    <location>
        <begin position="70"/>
        <end position="90"/>
    </location>
</feature>
<keyword evidence="5 11" id="KW-1133">Transmembrane helix</keyword>
<feature type="transmembrane region" description="Helical" evidence="11">
    <location>
        <begin position="410"/>
        <end position="430"/>
    </location>
</feature>
<feature type="region of interest" description="Disordered" evidence="10">
    <location>
        <begin position="195"/>
        <end position="221"/>
    </location>
</feature>
<evidence type="ECO:0000256" key="1">
    <source>
        <dbReference type="ARBA" id="ARBA00004141"/>
    </source>
</evidence>
<evidence type="ECO:0000256" key="10">
    <source>
        <dbReference type="SAM" id="MobiDB-lite"/>
    </source>
</evidence>
<comment type="subcellular location">
    <subcellularLocation>
        <location evidence="1">Membrane</location>
        <topology evidence="1">Multi-pass membrane protein</topology>
    </subcellularLocation>
</comment>
<dbReference type="Gene3D" id="2.30.30.60">
    <property type="match status" value="1"/>
</dbReference>
<keyword evidence="6" id="KW-0406">Ion transport</keyword>
<keyword evidence="8" id="KW-0407">Ion channel</keyword>
<organism evidence="13 14">
    <name type="scientific">Saponaria officinalis</name>
    <name type="common">Common soapwort</name>
    <name type="synonym">Lychnis saponaria</name>
    <dbReference type="NCBI Taxonomy" id="3572"/>
    <lineage>
        <taxon>Eukaryota</taxon>
        <taxon>Viridiplantae</taxon>
        <taxon>Streptophyta</taxon>
        <taxon>Embryophyta</taxon>
        <taxon>Tracheophyta</taxon>
        <taxon>Spermatophyta</taxon>
        <taxon>Magnoliopsida</taxon>
        <taxon>eudicotyledons</taxon>
        <taxon>Gunneridae</taxon>
        <taxon>Pentapetalae</taxon>
        <taxon>Caryophyllales</taxon>
        <taxon>Caryophyllaceae</taxon>
        <taxon>Caryophylleae</taxon>
        <taxon>Saponaria</taxon>
    </lineage>
</organism>
<dbReference type="SUPFAM" id="SSF50182">
    <property type="entry name" value="Sm-like ribonucleoproteins"/>
    <property type="match status" value="1"/>
</dbReference>
<accession>A0AAW1NF12</accession>
<feature type="transmembrane region" description="Helical" evidence="11">
    <location>
        <begin position="381"/>
        <end position="398"/>
    </location>
</feature>
<keyword evidence="4 11" id="KW-0812">Transmembrane</keyword>
<sequence>MEGVIKGSNSPLRKLSSNSPSPSHSHSHSSPHKNDKDRKKLLEADERLALLMNSSSDDPTSLFSVKIDSAAGDSSTSTTLPPPSTAAPTAEIQKIWRDSSYDFRNDAVSAPKGRTPTTAAAAAAGSSGSSSDGENGDVSGEFDFKNHRDADLENQSLSPVSESPNEYGKITPRAAAATAAGNFTMNKVSFKEAELVHRPSNATPRKGGYGGGGGGSGREEDQVLRCSSNASFKDKSKSGLMRMKTKSRLMDPPVTDEKRSGRVENRSGLIGRSAEIEEDDPFEDDLPEEYKKGKISVFTVVQWVSLVLIVAALVCNLAIKKLRNITVWDMELWKWEVMGLVLICGGLVSGWLIKVVVFFIERNFLLRKRVLYFVYGLRSSVQKFLWLGWVLLAWILILDKKVEKETRSQVLPYVTKILICFMVATLVWLVKTLLLKVLAMNFHVSAFFDRIQDALFNQYVIETLSGPPCVEMQRIQEEEDRVMSEVNKLQNAGAHLPADIRANCLPNEGRVFGSGRSTASGLPRSPLIGKSTRSSVIGKSPRFAKSPSNKREEEGENAGISIDHLHRLNQKNVSAWNMKRLMNIVRKGVLSTLDEQLDSGVEDDNALQIRSEKEAKAAAKRVFTNVARPGARHIYLEDLMRFLRDDEAGRTMHLFEGAGDGKGISKRALKNWVVNVFRERRALALSLNDTKTAVNKLHHLVNILVGIVVIIIWLLILGVPVTHFLVFVSSQVVVLAFMFGNTCKTTFEAIIFLFVMHPFDVGDRCEIEGVQMVVEEMNILTTVFLRFDNQKIVYPNSVLATKPIGNYYRSPDMGDAIDFCVHISTPVEKLSSMKERITRYIENKKEHWYPAPMIVLRDLEDMNRIKFSIWLSHTINHQDMGERWARRALLVEEMVRTFRDLDIEYRMLPMDVNVRNMTPLVSDRLPSNWTTCSR</sequence>
<feature type="region of interest" description="Disordered" evidence="10">
    <location>
        <begin position="1"/>
        <end position="45"/>
    </location>
</feature>
<keyword evidence="3" id="KW-0813">Transport</keyword>
<dbReference type="InterPro" id="IPR016688">
    <property type="entry name" value="MscS-like_plants/fungi"/>
</dbReference>
<evidence type="ECO:0000256" key="9">
    <source>
        <dbReference type="PIRNR" id="PIRNR017209"/>
    </source>
</evidence>
<comment type="caution">
    <text evidence="13">The sequence shown here is derived from an EMBL/GenBank/DDBJ whole genome shotgun (WGS) entry which is preliminary data.</text>
</comment>
<feature type="transmembrane region" description="Helical" evidence="11">
    <location>
        <begin position="339"/>
        <end position="360"/>
    </location>
</feature>
<feature type="transmembrane region" description="Helical" evidence="11">
    <location>
        <begin position="700"/>
        <end position="726"/>
    </location>
</feature>
<evidence type="ECO:0000256" key="5">
    <source>
        <dbReference type="ARBA" id="ARBA00022989"/>
    </source>
</evidence>
<dbReference type="GO" id="GO:0050982">
    <property type="term" value="P:detection of mechanical stimulus"/>
    <property type="evidence" value="ECO:0007669"/>
    <property type="project" value="UniProtKB-ARBA"/>
</dbReference>
<dbReference type="FunFam" id="2.30.30.60:FF:000003">
    <property type="entry name" value="Predicted mechanosensitive ion channel"/>
    <property type="match status" value="1"/>
</dbReference>
<feature type="compositionally biased region" description="Gly residues" evidence="10">
    <location>
        <begin position="207"/>
        <end position="216"/>
    </location>
</feature>
<dbReference type="InterPro" id="IPR006685">
    <property type="entry name" value="MscS_channel_2nd"/>
</dbReference>
<feature type="transmembrane region" description="Helical" evidence="11">
    <location>
        <begin position="732"/>
        <end position="755"/>
    </location>
</feature>
<feature type="compositionally biased region" description="Polar residues" evidence="10">
    <location>
        <begin position="153"/>
        <end position="164"/>
    </location>
</feature>
<evidence type="ECO:0000256" key="4">
    <source>
        <dbReference type="ARBA" id="ARBA00022692"/>
    </source>
</evidence>
<dbReference type="InterPro" id="IPR010920">
    <property type="entry name" value="LSM_dom_sf"/>
</dbReference>
<keyword evidence="14" id="KW-1185">Reference proteome</keyword>
<name>A0AAW1NF12_SAPOF</name>
<evidence type="ECO:0000256" key="2">
    <source>
        <dbReference type="ARBA" id="ARBA00008017"/>
    </source>
</evidence>
<dbReference type="GO" id="GO:0006820">
    <property type="term" value="P:monoatomic anion transport"/>
    <property type="evidence" value="ECO:0007669"/>
    <property type="project" value="TreeGrafter"/>
</dbReference>
<evidence type="ECO:0000256" key="7">
    <source>
        <dbReference type="ARBA" id="ARBA00023136"/>
    </source>
</evidence>
<feature type="compositionally biased region" description="Low complexity" evidence="10">
    <location>
        <begin position="119"/>
        <end position="131"/>
    </location>
</feature>
<keyword evidence="7 9" id="KW-0472">Membrane</keyword>
<evidence type="ECO:0000313" key="14">
    <source>
        <dbReference type="Proteomes" id="UP001443914"/>
    </source>
</evidence>
<feature type="compositionally biased region" description="Basic and acidic residues" evidence="10">
    <location>
        <begin position="142"/>
        <end position="151"/>
    </location>
</feature>
<evidence type="ECO:0000256" key="3">
    <source>
        <dbReference type="ARBA" id="ARBA00022448"/>
    </source>
</evidence>
<proteinExistence type="inferred from homology"/>
<dbReference type="Pfam" id="PF00924">
    <property type="entry name" value="MS_channel_2nd"/>
    <property type="match status" value="1"/>
</dbReference>
<dbReference type="InterPro" id="IPR023408">
    <property type="entry name" value="MscS_beta-dom_sf"/>
</dbReference>
<feature type="region of interest" description="Disordered" evidence="10">
    <location>
        <begin position="105"/>
        <end position="173"/>
    </location>
</feature>